<evidence type="ECO:0000313" key="3">
    <source>
        <dbReference type="Proteomes" id="UP000627446"/>
    </source>
</evidence>
<dbReference type="InterPro" id="IPR056085">
    <property type="entry name" value="DUF7668"/>
</dbReference>
<accession>A0A923KSS6</accession>
<dbReference type="AlphaFoldDB" id="A0A923KSS6"/>
<sequence length="85" mass="9580">MEGVLEVSNETAAQIKGYIADYGCTLIELPPESWDTSVCIFMKSYWSVMIDLWTKEEGPSDLVLSAHVFEVENGYSIKIELVYVP</sequence>
<proteinExistence type="predicted"/>
<dbReference type="Pfam" id="PF24705">
    <property type="entry name" value="DUF7668"/>
    <property type="match status" value="1"/>
</dbReference>
<gene>
    <name evidence="2" type="ORF">H8K36_09070</name>
</gene>
<organism evidence="2 3">
    <name type="scientific">Undibacterium nitidum</name>
    <dbReference type="NCBI Taxonomy" id="2762298"/>
    <lineage>
        <taxon>Bacteria</taxon>
        <taxon>Pseudomonadati</taxon>
        <taxon>Pseudomonadota</taxon>
        <taxon>Betaproteobacteria</taxon>
        <taxon>Burkholderiales</taxon>
        <taxon>Oxalobacteraceae</taxon>
        <taxon>Undibacterium</taxon>
    </lineage>
</organism>
<reference evidence="2" key="1">
    <citation type="submission" date="2020-08" db="EMBL/GenBank/DDBJ databases">
        <title>Novel species isolated from subtropical streams in China.</title>
        <authorList>
            <person name="Lu H."/>
        </authorList>
    </citation>
    <scope>NUCLEOTIDE SEQUENCE</scope>
    <source>
        <strain evidence="2">LX22W</strain>
    </source>
</reference>
<evidence type="ECO:0000313" key="2">
    <source>
        <dbReference type="EMBL" id="MBC3881521.1"/>
    </source>
</evidence>
<dbReference type="EMBL" id="JACOFZ010000002">
    <property type="protein sequence ID" value="MBC3881521.1"/>
    <property type="molecule type" value="Genomic_DNA"/>
</dbReference>
<dbReference type="Proteomes" id="UP000627446">
    <property type="component" value="Unassembled WGS sequence"/>
</dbReference>
<name>A0A923KSS6_9BURK</name>
<feature type="domain" description="DUF7668" evidence="1">
    <location>
        <begin position="3"/>
        <end position="85"/>
    </location>
</feature>
<evidence type="ECO:0000259" key="1">
    <source>
        <dbReference type="Pfam" id="PF24705"/>
    </source>
</evidence>
<protein>
    <recommendedName>
        <fullName evidence="1">DUF7668 domain-containing protein</fullName>
    </recommendedName>
</protein>
<comment type="caution">
    <text evidence="2">The sequence shown here is derived from an EMBL/GenBank/DDBJ whole genome shotgun (WGS) entry which is preliminary data.</text>
</comment>
<keyword evidence="3" id="KW-1185">Reference proteome</keyword>